<keyword evidence="1" id="KW-0732">Signal</keyword>
<feature type="signal peptide" evidence="1">
    <location>
        <begin position="1"/>
        <end position="23"/>
    </location>
</feature>
<organism evidence="2 3">
    <name type="scientific">Candidatus Magnetoglobus multicellularis str. Araruama</name>
    <dbReference type="NCBI Taxonomy" id="890399"/>
    <lineage>
        <taxon>Bacteria</taxon>
        <taxon>Pseudomonadati</taxon>
        <taxon>Thermodesulfobacteriota</taxon>
        <taxon>Desulfobacteria</taxon>
        <taxon>Desulfobacterales</taxon>
        <taxon>Desulfobacteraceae</taxon>
        <taxon>Candidatus Magnetoglobus</taxon>
    </lineage>
</organism>
<dbReference type="AlphaFoldDB" id="A0A1V1PCA8"/>
<reference evidence="3" key="1">
    <citation type="submission" date="2012-11" db="EMBL/GenBank/DDBJ databases">
        <authorList>
            <person name="Lucero-Rivera Y.E."/>
            <person name="Tovar-Ramirez D."/>
        </authorList>
    </citation>
    <scope>NUCLEOTIDE SEQUENCE [LARGE SCALE GENOMIC DNA]</scope>
    <source>
        <strain evidence="3">Araruama</strain>
    </source>
</reference>
<name>A0A1V1PCA8_9BACT</name>
<gene>
    <name evidence="2" type="ORF">OMM_01637</name>
</gene>
<feature type="chain" id="PRO_5010730268" description="Alginate export domain-containing protein" evidence="1">
    <location>
        <begin position="24"/>
        <end position="445"/>
    </location>
</feature>
<comment type="caution">
    <text evidence="2">The sequence shown here is derived from an EMBL/GenBank/DDBJ whole genome shotgun (WGS) entry which is preliminary data.</text>
</comment>
<protein>
    <recommendedName>
        <fullName evidence="4">Alginate export domain-containing protein</fullName>
    </recommendedName>
</protein>
<evidence type="ECO:0000313" key="3">
    <source>
        <dbReference type="Proteomes" id="UP000189670"/>
    </source>
</evidence>
<sequence>MKHTLTIISVMLFVLSMIMPAYAIEHQLGGDLRFRAFTEGNFDGNDKTAEDRAQADSRTHLKYTAKINEDFAVYTKFRIDSVWGKKDDPGVSGANAAEMKLMVSYIDFKIGEANFIIGKQDFYEARGNLLYDSAPGISIICPLSDQFTLNAKWIRFGEGDGGGNHVHHDFDTFALTPTLKLSDNLSIKPYFWYVTSNELKAAVRTWDLQFTEKTDGNNLDVQKISDLDLYYIGFDFDASLDPLSIWFTALYQTGSANLAESLANNTTYGSVDFSAIAALGGGSINFGKTTLAGQLFYASGDGDLNDNEYEQFIAPEAGYYYWSEIMGLGYNDYAAPQNMNYALKNIMGGGGTATICATDDITLTFGLWYAAAVEDFRGKNGIVEADDYGTEIDAIMNYSLMDNLTVTLIGAYVMAGDAITEENVEGADIDGANPYFVQAQIKASF</sequence>
<accession>A0A1V1PCA8</accession>
<dbReference type="EMBL" id="ATBP01000137">
    <property type="protein sequence ID" value="ETR72552.1"/>
    <property type="molecule type" value="Genomic_DNA"/>
</dbReference>
<dbReference type="InterPro" id="IPR053728">
    <property type="entry name" value="Alginate_Permeability_Chnl"/>
</dbReference>
<evidence type="ECO:0000256" key="1">
    <source>
        <dbReference type="SAM" id="SignalP"/>
    </source>
</evidence>
<evidence type="ECO:0008006" key="4">
    <source>
        <dbReference type="Google" id="ProtNLM"/>
    </source>
</evidence>
<dbReference type="Proteomes" id="UP000189670">
    <property type="component" value="Unassembled WGS sequence"/>
</dbReference>
<evidence type="ECO:0000313" key="2">
    <source>
        <dbReference type="EMBL" id="ETR72552.1"/>
    </source>
</evidence>
<proteinExistence type="predicted"/>
<dbReference type="Gene3D" id="2.40.160.100">
    <property type="match status" value="1"/>
</dbReference>